<comment type="caution">
    <text evidence="1">The sequence shown here is derived from an EMBL/GenBank/DDBJ whole genome shotgun (WGS) entry which is preliminary data.</text>
</comment>
<organism evidence="1 2">
    <name type="scientific">Teratosphaeria destructans</name>
    <dbReference type="NCBI Taxonomy" id="418781"/>
    <lineage>
        <taxon>Eukaryota</taxon>
        <taxon>Fungi</taxon>
        <taxon>Dikarya</taxon>
        <taxon>Ascomycota</taxon>
        <taxon>Pezizomycotina</taxon>
        <taxon>Dothideomycetes</taxon>
        <taxon>Dothideomycetidae</taxon>
        <taxon>Mycosphaerellales</taxon>
        <taxon>Teratosphaeriaceae</taxon>
        <taxon>Teratosphaeria</taxon>
    </lineage>
</organism>
<evidence type="ECO:0000313" key="2">
    <source>
        <dbReference type="Proteomes" id="UP001138500"/>
    </source>
</evidence>
<evidence type="ECO:0000313" key="1">
    <source>
        <dbReference type="EMBL" id="KAH9825590.1"/>
    </source>
</evidence>
<dbReference type="Proteomes" id="UP001138500">
    <property type="component" value="Unassembled WGS sequence"/>
</dbReference>
<accession>A0A9W7SMZ8</accession>
<name>A0A9W7SMZ8_9PEZI</name>
<sequence length="161" mass="16656">MVVRMKEDWFSSAQPVRVMGKAEERWMLLFGGGRGGEGVDGAVGKGGAAVEVVTMVVVAPLRPVVTMLEAMVEVCAEVVVREEAAGEVELGGRESLVVVVVGESPAVETGVPCVVDSGAFDTDGAEVVGTSVLIDATVVPAGSEKKTASVWLVQGLEESRL</sequence>
<reference evidence="1 2" key="1">
    <citation type="journal article" date="2018" name="IMA Fungus">
        <title>IMA Genome-F 10: Nine draft genome sequences of Claviceps purpurea s.lat., including C. arundinis, C. humidiphila, and C. cf. spartinae, pseudomolecules for the pitch canker pathogen Fusarium circinatum, draft genome of Davidsoniella eucalypti, Grosmannia galeiformis, Quambalaria eucalypti, and Teratosphaeria destructans.</title>
        <authorList>
            <person name="Wingfield B.D."/>
            <person name="Liu M."/>
            <person name="Nguyen H.D."/>
            <person name="Lane F.A."/>
            <person name="Morgan S.W."/>
            <person name="De Vos L."/>
            <person name="Wilken P.M."/>
            <person name="Duong T.A."/>
            <person name="Aylward J."/>
            <person name="Coetzee M.P."/>
            <person name="Dadej K."/>
            <person name="De Beer Z.W."/>
            <person name="Findlay W."/>
            <person name="Havenga M."/>
            <person name="Kolarik M."/>
            <person name="Menzies J.G."/>
            <person name="Naidoo K."/>
            <person name="Pochopski O."/>
            <person name="Shoukouhi P."/>
            <person name="Santana Q.C."/>
            <person name="Seifert K.A."/>
            <person name="Soal N."/>
            <person name="Steenkamp E.T."/>
            <person name="Tatham C.T."/>
            <person name="van der Nest M.A."/>
            <person name="Wingfield M.J."/>
        </authorList>
    </citation>
    <scope>NUCLEOTIDE SEQUENCE [LARGE SCALE GENOMIC DNA]</scope>
    <source>
        <strain evidence="1">CMW44962</strain>
    </source>
</reference>
<proteinExistence type="predicted"/>
<protein>
    <submittedName>
        <fullName evidence="1">Uncharacterized protein</fullName>
    </submittedName>
</protein>
<dbReference type="AlphaFoldDB" id="A0A9W7SMZ8"/>
<keyword evidence="2" id="KW-1185">Reference proteome</keyword>
<gene>
    <name evidence="1" type="ORF">Tdes44962_MAKER10164</name>
</gene>
<reference evidence="1 2" key="2">
    <citation type="journal article" date="2021" name="Curr. Genet.">
        <title>Genetic response to nitrogen starvation in the aggressive Eucalyptus foliar pathogen Teratosphaeria destructans.</title>
        <authorList>
            <person name="Havenga M."/>
            <person name="Wingfield B.D."/>
            <person name="Wingfield M.J."/>
            <person name="Dreyer L.L."/>
            <person name="Roets F."/>
            <person name="Aylward J."/>
        </authorList>
    </citation>
    <scope>NUCLEOTIDE SEQUENCE [LARGE SCALE GENOMIC DNA]</scope>
    <source>
        <strain evidence="1">CMW44962</strain>
    </source>
</reference>
<dbReference type="EMBL" id="RIBY02002091">
    <property type="protein sequence ID" value="KAH9825590.1"/>
    <property type="molecule type" value="Genomic_DNA"/>
</dbReference>